<accession>A0A1E1X6N4</accession>
<dbReference type="GO" id="GO:0004497">
    <property type="term" value="F:monooxygenase activity"/>
    <property type="evidence" value="ECO:0007669"/>
    <property type="project" value="UniProtKB-KW"/>
</dbReference>
<evidence type="ECO:0000256" key="2">
    <source>
        <dbReference type="ARBA" id="ARBA00003690"/>
    </source>
</evidence>
<evidence type="ECO:0000256" key="1">
    <source>
        <dbReference type="ARBA" id="ARBA00001971"/>
    </source>
</evidence>
<comment type="similarity">
    <text evidence="3 10">Belongs to the cytochrome P450 family.</text>
</comment>
<evidence type="ECO:0000256" key="4">
    <source>
        <dbReference type="ARBA" id="ARBA00022617"/>
    </source>
</evidence>
<comment type="cofactor">
    <cofactor evidence="1 9">
        <name>heme</name>
        <dbReference type="ChEBI" id="CHEBI:30413"/>
    </cofactor>
</comment>
<evidence type="ECO:0000256" key="6">
    <source>
        <dbReference type="ARBA" id="ARBA00023002"/>
    </source>
</evidence>
<evidence type="ECO:0000313" key="11">
    <source>
        <dbReference type="EMBL" id="JAT94927.1"/>
    </source>
</evidence>
<dbReference type="InterPro" id="IPR017972">
    <property type="entry name" value="Cyt_P450_CS"/>
</dbReference>
<dbReference type="InterPro" id="IPR001128">
    <property type="entry name" value="Cyt_P450"/>
</dbReference>
<dbReference type="PRINTS" id="PR00465">
    <property type="entry name" value="EP450IV"/>
</dbReference>
<feature type="binding site" description="axial binding residue" evidence="9">
    <location>
        <position position="148"/>
    </location>
    <ligand>
        <name>heme</name>
        <dbReference type="ChEBI" id="CHEBI:30413"/>
    </ligand>
    <ligandPart>
        <name>Fe</name>
        <dbReference type="ChEBI" id="CHEBI:18248"/>
    </ligandPart>
</feature>
<dbReference type="GO" id="GO:0005789">
    <property type="term" value="C:endoplasmic reticulum membrane"/>
    <property type="evidence" value="ECO:0007669"/>
    <property type="project" value="UniProtKB-SubCell"/>
</dbReference>
<dbReference type="GO" id="GO:0016705">
    <property type="term" value="F:oxidoreductase activity, acting on paired donors, with incorporation or reduction of molecular oxygen"/>
    <property type="evidence" value="ECO:0007669"/>
    <property type="project" value="InterPro"/>
</dbReference>
<dbReference type="PANTHER" id="PTHR24279">
    <property type="entry name" value="CYTOCHROME P450"/>
    <property type="match status" value="1"/>
</dbReference>
<dbReference type="InterPro" id="IPR050479">
    <property type="entry name" value="CYP11_CYP27_families"/>
</dbReference>
<dbReference type="PRINTS" id="PR00385">
    <property type="entry name" value="P450"/>
</dbReference>
<keyword evidence="5 9" id="KW-0479">Metal-binding</keyword>
<keyword evidence="8 10" id="KW-0503">Monooxygenase</keyword>
<dbReference type="Gene3D" id="1.10.630.10">
    <property type="entry name" value="Cytochrome P450"/>
    <property type="match status" value="1"/>
</dbReference>
<keyword evidence="6 10" id="KW-0560">Oxidoreductase</keyword>
<reference evidence="11" key="1">
    <citation type="journal article" date="2017" name="Front. Cell. Infect. Microbiol.">
        <title>The Distinct Transcriptional Response of the Midgut of Amblyomma sculptum and Amblyomma aureolatum Ticks to Rickettsia rickettsii Correlates to Their Differences in Susceptibility to Infection.</title>
        <authorList>
            <person name="Martins L.A."/>
            <person name="Galletti M.F.B.M."/>
            <person name="Ribeiro J.M."/>
            <person name="Fujita A."/>
            <person name="Costa F.B."/>
            <person name="Labruna M.B."/>
            <person name="Daffre S."/>
            <person name="Fogaca A.C."/>
        </authorList>
    </citation>
    <scope>NUCLEOTIDE SEQUENCE</scope>
</reference>
<dbReference type="GO" id="GO:0020037">
    <property type="term" value="F:heme binding"/>
    <property type="evidence" value="ECO:0007669"/>
    <property type="project" value="InterPro"/>
</dbReference>
<dbReference type="InterPro" id="IPR036396">
    <property type="entry name" value="Cyt_P450_sf"/>
</dbReference>
<dbReference type="GO" id="GO:0005506">
    <property type="term" value="F:iron ion binding"/>
    <property type="evidence" value="ECO:0007669"/>
    <property type="project" value="InterPro"/>
</dbReference>
<dbReference type="Pfam" id="PF00067">
    <property type="entry name" value="p450"/>
    <property type="match status" value="1"/>
</dbReference>
<protein>
    <submittedName>
        <fullName evidence="11">Putative cytochrome</fullName>
    </submittedName>
</protein>
<evidence type="ECO:0000256" key="10">
    <source>
        <dbReference type="RuleBase" id="RU000461"/>
    </source>
</evidence>
<dbReference type="InterPro" id="IPR002403">
    <property type="entry name" value="Cyt_P450_E_grp-IV"/>
</dbReference>
<evidence type="ECO:0000256" key="8">
    <source>
        <dbReference type="ARBA" id="ARBA00023033"/>
    </source>
</evidence>
<dbReference type="AlphaFoldDB" id="A0A1E1X6N4"/>
<dbReference type="PROSITE" id="PS00086">
    <property type="entry name" value="CYTOCHROME_P450"/>
    <property type="match status" value="1"/>
</dbReference>
<evidence type="ECO:0000256" key="3">
    <source>
        <dbReference type="ARBA" id="ARBA00010617"/>
    </source>
</evidence>
<comment type="function">
    <text evidence="2">May be involved in the metabolism of insect hormones and in the breakdown of synthetic insecticides.</text>
</comment>
<sequence>MILDMFLAGIDTTAYSTTFMLYHLATNGHCQDKLAHELQSLLPGKDSKINVEQLQGASYLRACIRESLRLSPIAIGVGRVLSEDIELSGYNIPSGTVLIMHNQVACRQASNYPEPDAYRPERWLKERAGGGRAHPFTLLPFGYGPRMCIGKRFAETVMCLLVARIVRNFVLEYKHEDLDCFTRLINVPDKPLRMTFIDRDS</sequence>
<evidence type="ECO:0000256" key="7">
    <source>
        <dbReference type="ARBA" id="ARBA00023004"/>
    </source>
</evidence>
<proteinExistence type="evidence at transcript level"/>
<keyword evidence="7 9" id="KW-0408">Iron</keyword>
<evidence type="ECO:0000256" key="9">
    <source>
        <dbReference type="PIRSR" id="PIRSR602403-1"/>
    </source>
</evidence>
<evidence type="ECO:0000256" key="5">
    <source>
        <dbReference type="ARBA" id="ARBA00022723"/>
    </source>
</evidence>
<keyword evidence="4 9" id="KW-0349">Heme</keyword>
<dbReference type="PANTHER" id="PTHR24279:SF120">
    <property type="entry name" value="CYTOCHROME P450"/>
    <property type="match status" value="1"/>
</dbReference>
<dbReference type="SUPFAM" id="SSF48264">
    <property type="entry name" value="Cytochrome P450"/>
    <property type="match status" value="1"/>
</dbReference>
<organism evidence="11">
    <name type="scientific">Amblyomma aureolatum</name>
    <dbReference type="NCBI Taxonomy" id="187763"/>
    <lineage>
        <taxon>Eukaryota</taxon>
        <taxon>Metazoa</taxon>
        <taxon>Ecdysozoa</taxon>
        <taxon>Arthropoda</taxon>
        <taxon>Chelicerata</taxon>
        <taxon>Arachnida</taxon>
        <taxon>Acari</taxon>
        <taxon>Parasitiformes</taxon>
        <taxon>Ixodida</taxon>
        <taxon>Ixodoidea</taxon>
        <taxon>Ixodidae</taxon>
        <taxon>Amblyomminae</taxon>
        <taxon>Amblyomma</taxon>
    </lineage>
</organism>
<dbReference type="EMBL" id="GFAC01004261">
    <property type="protein sequence ID" value="JAT94927.1"/>
    <property type="molecule type" value="mRNA"/>
</dbReference>
<name>A0A1E1X6N4_9ACAR</name>